<organism evidence="10 11">
    <name type="scientific">Knipowitschia caucasica</name>
    <name type="common">Caucasian dwarf goby</name>
    <name type="synonym">Pomatoschistus caucasicus</name>
    <dbReference type="NCBI Taxonomy" id="637954"/>
    <lineage>
        <taxon>Eukaryota</taxon>
        <taxon>Metazoa</taxon>
        <taxon>Chordata</taxon>
        <taxon>Craniata</taxon>
        <taxon>Vertebrata</taxon>
        <taxon>Euteleostomi</taxon>
        <taxon>Actinopterygii</taxon>
        <taxon>Neopterygii</taxon>
        <taxon>Teleostei</taxon>
        <taxon>Neoteleostei</taxon>
        <taxon>Acanthomorphata</taxon>
        <taxon>Gobiaria</taxon>
        <taxon>Gobiiformes</taxon>
        <taxon>Gobioidei</taxon>
        <taxon>Gobiidae</taxon>
        <taxon>Gobiinae</taxon>
        <taxon>Knipowitschia</taxon>
    </lineage>
</organism>
<dbReference type="SMART" id="SM00638">
    <property type="entry name" value="LPD_N"/>
    <property type="match status" value="1"/>
</dbReference>
<feature type="chain" id="PRO_5043449761" description="Vitellogenin domain-containing protein" evidence="8">
    <location>
        <begin position="20"/>
        <end position="3773"/>
    </location>
</feature>
<dbReference type="GO" id="GO:0034359">
    <property type="term" value="C:mature chylomicron"/>
    <property type="evidence" value="ECO:0007669"/>
    <property type="project" value="TreeGrafter"/>
</dbReference>
<evidence type="ECO:0000256" key="5">
    <source>
        <dbReference type="ARBA" id="ARBA00023055"/>
    </source>
</evidence>
<dbReference type="InterPro" id="IPR015255">
    <property type="entry name" value="Vitellinogen_open_b-sht"/>
</dbReference>
<dbReference type="Pfam" id="PF01347">
    <property type="entry name" value="Vitellogenin_N"/>
    <property type="match status" value="1"/>
</dbReference>
<comment type="caution">
    <text evidence="7">Lacks conserved residue(s) required for the propagation of feature annotation.</text>
</comment>
<dbReference type="PANTHER" id="PTHR13769:SF5">
    <property type="entry name" value="APOLIPOPROTEIN B-100-RELATED"/>
    <property type="match status" value="1"/>
</dbReference>
<keyword evidence="3" id="KW-0964">Secreted</keyword>
<keyword evidence="6" id="KW-0325">Glycoprotein</keyword>
<feature type="domain" description="Vitellogenin" evidence="9">
    <location>
        <begin position="32"/>
        <end position="665"/>
    </location>
</feature>
<dbReference type="InterPro" id="IPR001747">
    <property type="entry name" value="Vitellogenin_N"/>
</dbReference>
<evidence type="ECO:0000256" key="3">
    <source>
        <dbReference type="ARBA" id="ARBA00022525"/>
    </source>
</evidence>
<dbReference type="InterPro" id="IPR009454">
    <property type="entry name" value="Lipid_transpt_open_b-sht"/>
</dbReference>
<sequence length="3773" mass="421348">MWDTKLCLLLLLCLTLTYAQDEEQTCMLAKRFNTLHKYTYQYEAESLNAINGASKLKNGPKASCKVEIDVPQACSFIVRTSGCALSEVESVNADGNVVFKTAASSDSFAAEMEKYILKVQVNEKNQIKLYPEEGETTNILNIKRGIVSALVAPGPQDNRYTPTIHGLCKNSYSVSTPTEMTFSRDLSTCDHFVPLRDQTSPLALLTGLHYPLSQLVRSSQTCEYQFDEEKSNIVSGKCIEKHILLPFSSQGEYGVTNDGQQTVTFIEATPLNDRVFDLGPIVKDLYMDMVEDHTVTQDKDAALELLRQLSALPESQGESRAHLFYKLVLMVRGMKLDTLTSAIPEALEASPMLTYQVLAQCGTPECSSAILEILRTRLDSKTEVDTFVYTMGLVSNPSAMLINDMLQIAQEKPSKPVMYGLSNIVNRFYKTEGHLVPEIFSVARFMAGQIGECSGDMDRIFLTLRVIGNMAPAMANAGPAVRVAVLKCVNKPEASAEVQQAAIQVFRLAPVPEEGREIFMQVLLDSAAPVQKRVAAYLVLMKDPQPSELAQFMSALSSEPDMQLKNYITSHLSNIASSTETATQELRQKIFDAKTYNKLGPLEDSLKMSRHMKVGMIQSNMIFEGTSYLPKEVMLEMTLRAFGFDLDMIEVGMEGKGFEPTVEALFGENGFFPDTAMKTIYFMSDNMPLQVSQVLQNVLPAIKKDRMKRQTSQNLMKDIGQNMKKVLSELKASEAPEATVYLRLLGNELGYMKTNEMEQVAYSATRFVDSMLKMFPVDVVKSLTTMTDTSLYAHYIFMDNEFFLPTLTGVPLRIALSGTFAPGFKGGLKISPQMNEVAFMPSAGVEFVTQMGTHIPEFLDTGLEMHTNIYHESGLSAKVTIEKGKVQLTMPAPKTTTKLIHITNNLVARSGAEMTVIPTVPMDRVSVNECTPFFSGMKYCYNLHFNDAWNMERTPYFPFTGHSKFAMELEPTGEVSEYTATLAYELLREGEEGKQKVDAFHFVLRAEGADPTEARATVKYNRRKNVATAELIVPDYDMEVGLRLGVVDGNTKGKGTHSISLDLINKNIPQLSLVGRAKLMEMKEGMLQVQMLVPVLSTDATFTANLKRDDEIEVELKSDIKVFEATSEQKITLKYDGSKIEAEFKSDMNAETAKMPVGEIVAKYGEQIMDTQVGETDMKVRHIFTKLVEASNNYMEKYGADLPYIQNFRVPDMPEMTLPEKLFLNTETKAIYYFNNERWSMFVPVPFGGKSTNDFNFPEILNTPHISVPQFGLEIVSMEIPVPELFVPDGFTLYVPLFGKAEVSAILNSNLYNMEATMAAGKDLVETPSYSAKIAVAGTSPIDILSVKFEGSGMVIPEDVLRAQVKGSFVHKFLKANLNIVEEASLTDVFIYKCNSEIDATSPLGVNMAVEHTVVAGLNMEKLDMNSNLNAMVKAGPFYGKVSSTQSTSISPFTPEAKIESLMKIDSTLLKAENTFSVELHEGAISVLSDTKAFDGSMVHIAAVNFKDQKLTVKSDTNVDAVGLKMKNQIEAAAGAGEVVMRMETNSNYADNHVLSVISATLNAEGLVMNSDATLQLLDNKAIHKANMKFNQEGLVVSGTNTLESPLSVENIFNVAVDTSKAECSISNKAALYDMKVDNANSLTLTLSSIIFSSKAEALASEYVTYTHDISFDMKPYITSANVNNNLKLLAVNFINEAQLQAEMYKFDLTGSMKAITSEDEIKHIYQINFADMTANAKCSTTGKLFGTHMNHNTELEVIGLAARFSNDARFNSQPMRFDHTVRASIVPFDFNLDAIFNADGDLTLYGKHSAQLYGKFLIKAQPHAFASTQEWRASMTQALDNGMAFETTFDNKVDTALSLEEQKTSYRIKSKMNDHVFNQDMSLYNTAERMGVELSSAILTNLLNQENPENQEFSISGFVKYDKNTNMQVIQLPFMEYFPIVVENLKGAFVYVAEALLDFINNEEVRSKLESIPQHITTFIAELNLEEKINRLKQFVSDLTQEYAISMEDVQGFLRNLNETVRKVLTNFSSYVTQFIVKMKEIMENMTLPDTIVQKIQEQLLAIDEAFEIRPMLIYVLETSTEILQQFNLEKLRGSVLEILIDLDKDFHITETVSKILTALKGFIERFDIQQIYQELKSVLVSIDLRSHIDELIGVIPTEMFSDATDYVWKVIQDLDVVGKFNTFYAQVRDLLVRFELDKKMLALMEKTLEVIKQLKVKETFSAFVQMVKDLHIPETFMHFSKVTIDYIKTTEMKDMIENTNNMIQTVIGVLNSLEYNELVNNLNKFIALWTRYINEVIKALEIPEKLQVMRDFVNYAFSTVNDVTAKLREVKISEILKNVQSMAFQVVDYSKTLVDYVKEQIEVLEIQKSIQAVLKFSSEIYKDVIITVNWWFTRTVDFISKYTPDQKFIEDVKQMFSSIVAEMKQLELNTPSFTVPLSDLEVPSMKIKLAKLNEFEIPTQIDIPEFTVLGRYTVPTITITFADIKQKFFELVDYIMNFSFQMVNVESFFGDLSLNFLPHMPEITLPEFTLSEISLPTIPEVPLEKLVKSLQVPEIKFPEIPTELVIPSFGKLYAEFRVETPMYTTKTTAELQNSTENEQTPQMTAFLVSQGGSPAYDIFNYKIDSTARLAIPKMSRIIIGETVKFEHVALGLEHQGSLNLYGKSAQAQAKTSMKVTTKPYIGDFMNTAFIAFEDGMSASLETTLNHIIDIPVFSIKMEANTAQKIISRLDGLKLTISADTTGKTACNGEEGNQKSNLDFTFTPNMITLTFDSDTEATNLKVKQVMNAEVGTFSYVKFNIRNEAETPFLKSSELVAAGQANLFDMKVDITANHNSELVGPIQGNIANELKFLISPRQLAFEFKNKGTNKVNFLGSLTAKLDAQSDMSAYLNSEMQRMNTFNMVRFNKNTGFFNITLDNSEKETAVILGFDGQANLDFLTSPISIPEIDLPFVDFRTPEVSNLNLYEQTILKDILTTTEQSVSLDAKVAYQKSLVVGLIPNFGNLVTELAFKSAIINLNLNTNLETEDDITFRLEATTASVFDSLKAKLDGTTSLTTRRGIKLANSLSLENKHIEGTHDSTVSVSTETYETAVSVTTLGKVALPVLNMEINQNLIADNKAKPTAACTFRVNGQLNIPRINAVVKAEADHSTKMEGTFDYLSMETSNRANMDGTILEEYLVLGVLDNELNFYLNKEGLRSNAKVIADTKLNGGTSKIFAFDVIENLAIEASPSRVYTVLKYTGNNEANLFNFNTKGRHAAQATIDFVPISALTADIEIDLSQPNTFGDFTIYEKATAEVTTEKQKAASTSKFVSPVYTTNFVVEVEGDYPILKVIAKSSATSPINLLEFDMDSSSTTNYENDALNMNNKVVLTNAAMTMDITHVITQALRRKRQADDSVSRHTLNMDITSPTFTDMNIRYAAGRNGISASLSSPSVGFLGMQVNGKSTSQMNLRLYGRHASSPDADVDILVLRATPKDGDKMTLQVAYNMEAPKAMLTEFKAKIPAVLSTLKAFIDNNLMTSNVLEWRDTMLTRINEAYTAAINYDVQLSQLSIFFRNSVVEFQKSVQVFVDAAVKVLRETQFRLPGSEEMTTLPVVLKQITSSIANVLRNVIQIAYDTTEFYYNSFVDTFSTVELRMPVGDVMTVGQIIDNVKTTGKSLFNQIVDFVNNMESLDTMLVKIGETLKALVDKTTEFVDTIKSDFLDSLLANVNVAYRRVVMAVKDIIELVSSYDMDQLNDFLQSVVDYCIVAVEQLNAMVNGSTLEVELPFPFLQ</sequence>
<comment type="subcellular location">
    <subcellularLocation>
        <location evidence="1">Secreted</location>
    </subcellularLocation>
</comment>
<dbReference type="GO" id="GO:0042953">
    <property type="term" value="P:lipoprotein transport"/>
    <property type="evidence" value="ECO:0007669"/>
    <property type="project" value="TreeGrafter"/>
</dbReference>
<evidence type="ECO:0000256" key="1">
    <source>
        <dbReference type="ARBA" id="ARBA00004613"/>
    </source>
</evidence>
<dbReference type="GO" id="GO:0030301">
    <property type="term" value="P:cholesterol transport"/>
    <property type="evidence" value="ECO:0007669"/>
    <property type="project" value="TreeGrafter"/>
</dbReference>
<keyword evidence="2" id="KW-0813">Transport</keyword>
<evidence type="ECO:0000259" key="9">
    <source>
        <dbReference type="PROSITE" id="PS51211"/>
    </source>
</evidence>
<evidence type="ECO:0000256" key="2">
    <source>
        <dbReference type="ARBA" id="ARBA00022448"/>
    </source>
</evidence>
<dbReference type="Proteomes" id="UP001497482">
    <property type="component" value="Chromosome 17"/>
</dbReference>
<dbReference type="GO" id="GO:0120020">
    <property type="term" value="F:cholesterol transfer activity"/>
    <property type="evidence" value="ECO:0007669"/>
    <property type="project" value="TreeGrafter"/>
</dbReference>
<dbReference type="EMBL" id="OZ035839">
    <property type="protein sequence ID" value="CAL1585798.1"/>
    <property type="molecule type" value="Genomic_DNA"/>
</dbReference>
<dbReference type="SUPFAM" id="SSF48431">
    <property type="entry name" value="Lipovitellin-phosvitin complex, superhelical domain"/>
    <property type="match status" value="1"/>
</dbReference>
<proteinExistence type="predicted"/>
<dbReference type="GO" id="GO:0034362">
    <property type="term" value="C:low-density lipoprotein particle"/>
    <property type="evidence" value="ECO:0007669"/>
    <property type="project" value="TreeGrafter"/>
</dbReference>
<keyword evidence="4 8" id="KW-0732">Signal</keyword>
<dbReference type="InterPro" id="IPR052418">
    <property type="entry name" value="Apolipoprotein_B"/>
</dbReference>
<dbReference type="GO" id="GO:0050750">
    <property type="term" value="F:low-density lipoprotein particle receptor binding"/>
    <property type="evidence" value="ECO:0007669"/>
    <property type="project" value="TreeGrafter"/>
</dbReference>
<dbReference type="Gene3D" id="2.30.230.10">
    <property type="entry name" value="Lipovitellin, beta-sheet shell regions, chain A"/>
    <property type="match status" value="1"/>
</dbReference>
<accession>A0AAV2KA79</accession>
<reference evidence="10 11" key="1">
    <citation type="submission" date="2024-04" db="EMBL/GenBank/DDBJ databases">
        <authorList>
            <person name="Waldvogel A.-M."/>
            <person name="Schoenle A."/>
        </authorList>
    </citation>
    <scope>NUCLEOTIDE SEQUENCE [LARGE SCALE GENOMIC DNA]</scope>
</reference>
<dbReference type="SMART" id="SM01169">
    <property type="entry name" value="DUF1943"/>
    <property type="match status" value="1"/>
</dbReference>
<evidence type="ECO:0000256" key="4">
    <source>
        <dbReference type="ARBA" id="ARBA00022729"/>
    </source>
</evidence>
<dbReference type="Gene3D" id="2.20.80.10">
    <property type="entry name" value="Lipovitellin-phosvitin complex, chain A, domain 4"/>
    <property type="match status" value="1"/>
</dbReference>
<evidence type="ECO:0000256" key="6">
    <source>
        <dbReference type="ARBA" id="ARBA00023180"/>
    </source>
</evidence>
<dbReference type="InterPro" id="IPR011030">
    <property type="entry name" value="Lipovitellin_superhlx_dom"/>
</dbReference>
<name>A0AAV2KA79_KNICA</name>
<dbReference type="GO" id="GO:0034361">
    <property type="term" value="C:very-low-density lipoprotein particle"/>
    <property type="evidence" value="ECO:0007669"/>
    <property type="project" value="TreeGrafter"/>
</dbReference>
<dbReference type="PROSITE" id="PS51211">
    <property type="entry name" value="VITELLOGENIN"/>
    <property type="match status" value="1"/>
</dbReference>
<dbReference type="Pfam" id="PF06448">
    <property type="entry name" value="DUF1081"/>
    <property type="match status" value="1"/>
</dbReference>
<keyword evidence="5" id="KW-0445">Lipid transport</keyword>
<dbReference type="InterPro" id="IPR015816">
    <property type="entry name" value="Vitellinogen_b-sht_N"/>
</dbReference>
<dbReference type="Pfam" id="PF09172">
    <property type="entry name" value="Vit_open_b-sht"/>
    <property type="match status" value="1"/>
</dbReference>
<evidence type="ECO:0000313" key="11">
    <source>
        <dbReference type="Proteomes" id="UP001497482"/>
    </source>
</evidence>
<dbReference type="SUPFAM" id="SSF56968">
    <property type="entry name" value="Lipovitellin-phosvitin complex, beta-sheet shell regions"/>
    <property type="match status" value="2"/>
</dbReference>
<evidence type="ECO:0000256" key="8">
    <source>
        <dbReference type="SAM" id="SignalP"/>
    </source>
</evidence>
<dbReference type="Gene3D" id="1.25.10.20">
    <property type="entry name" value="Vitellinogen, superhelical"/>
    <property type="match status" value="1"/>
</dbReference>
<evidence type="ECO:0000313" key="10">
    <source>
        <dbReference type="EMBL" id="CAL1585798.1"/>
    </source>
</evidence>
<gene>
    <name evidence="10" type="ORF">KC01_LOCUS15982</name>
</gene>
<dbReference type="GO" id="GO:0006642">
    <property type="term" value="P:triglyceride mobilization"/>
    <property type="evidence" value="ECO:0007669"/>
    <property type="project" value="TreeGrafter"/>
</dbReference>
<feature type="signal peptide" evidence="8">
    <location>
        <begin position="1"/>
        <end position="19"/>
    </location>
</feature>
<keyword evidence="11" id="KW-1185">Reference proteome</keyword>
<dbReference type="PANTHER" id="PTHR13769">
    <property type="entry name" value="APOLIPOPROTEIN B"/>
    <property type="match status" value="1"/>
</dbReference>
<evidence type="ECO:0000256" key="7">
    <source>
        <dbReference type="PROSITE-ProRule" id="PRU00557"/>
    </source>
</evidence>
<protein>
    <recommendedName>
        <fullName evidence="9">Vitellogenin domain-containing protein</fullName>
    </recommendedName>
</protein>
<dbReference type="GO" id="GO:0042632">
    <property type="term" value="P:cholesterol homeostasis"/>
    <property type="evidence" value="ECO:0007669"/>
    <property type="project" value="TreeGrafter"/>
</dbReference>
<dbReference type="InterPro" id="IPR015819">
    <property type="entry name" value="Lipid_transp_b-sht_shell"/>
</dbReference>